<accession>A0A7W7VH32</accession>
<name>A0A7W7VH32_9PSEU</name>
<feature type="compositionally biased region" description="Basic and acidic residues" evidence="1">
    <location>
        <begin position="44"/>
        <end position="92"/>
    </location>
</feature>
<feature type="compositionally biased region" description="Basic and acidic residues" evidence="1">
    <location>
        <begin position="100"/>
        <end position="114"/>
    </location>
</feature>
<proteinExistence type="predicted"/>
<dbReference type="Proteomes" id="UP000520767">
    <property type="component" value="Unassembled WGS sequence"/>
</dbReference>
<gene>
    <name evidence="2" type="ORF">FHR82_005918</name>
</gene>
<evidence type="ECO:0000313" key="3">
    <source>
        <dbReference type="Proteomes" id="UP000520767"/>
    </source>
</evidence>
<evidence type="ECO:0000256" key="1">
    <source>
        <dbReference type="SAM" id="MobiDB-lite"/>
    </source>
</evidence>
<organism evidence="2 3">
    <name type="scientific">Actinophytocola algeriensis</name>
    <dbReference type="NCBI Taxonomy" id="1768010"/>
    <lineage>
        <taxon>Bacteria</taxon>
        <taxon>Bacillati</taxon>
        <taxon>Actinomycetota</taxon>
        <taxon>Actinomycetes</taxon>
        <taxon>Pseudonocardiales</taxon>
        <taxon>Pseudonocardiaceae</taxon>
    </lineage>
</organism>
<protein>
    <recommendedName>
        <fullName evidence="4">DUF5709 domain-containing protein</fullName>
    </recommendedName>
</protein>
<keyword evidence="3" id="KW-1185">Reference proteome</keyword>
<reference evidence="2 3" key="1">
    <citation type="submission" date="2020-08" db="EMBL/GenBank/DDBJ databases">
        <title>Genomic Encyclopedia of Type Strains, Phase III (KMG-III): the genomes of soil and plant-associated and newly described type strains.</title>
        <authorList>
            <person name="Whitman W."/>
        </authorList>
    </citation>
    <scope>NUCLEOTIDE SEQUENCE [LARGE SCALE GENOMIC DNA]</scope>
    <source>
        <strain evidence="2 3">CECT 8960</strain>
    </source>
</reference>
<sequence>MTTDEPAPEGLSAAEDLDEDRLRLDPLEDGMDPPEHWSQAMEHGTTERETREGQDLDERLREEQPDTAAPREPRDEIDRMDAAGELEGHPTDDGVPAYARDTETPPEEARRGQTADEGAGSVARELRTPRT</sequence>
<evidence type="ECO:0000313" key="2">
    <source>
        <dbReference type="EMBL" id="MBB4909660.1"/>
    </source>
</evidence>
<feature type="region of interest" description="Disordered" evidence="1">
    <location>
        <begin position="1"/>
        <end position="131"/>
    </location>
</feature>
<comment type="caution">
    <text evidence="2">The sequence shown here is derived from an EMBL/GenBank/DDBJ whole genome shotgun (WGS) entry which is preliminary data.</text>
</comment>
<dbReference type="EMBL" id="JACHJQ010000006">
    <property type="protein sequence ID" value="MBB4909660.1"/>
    <property type="molecule type" value="Genomic_DNA"/>
</dbReference>
<dbReference type="AlphaFoldDB" id="A0A7W7VH32"/>
<dbReference type="RefSeq" id="WP_184813735.1">
    <property type="nucleotide sequence ID" value="NZ_JACHJQ010000006.1"/>
</dbReference>
<evidence type="ECO:0008006" key="4">
    <source>
        <dbReference type="Google" id="ProtNLM"/>
    </source>
</evidence>